<gene>
    <name evidence="3" type="ORF">HJB60_04585</name>
</gene>
<accession>A0ABS7I9E2</accession>
<evidence type="ECO:0000313" key="3">
    <source>
        <dbReference type="EMBL" id="MBX5088452.1"/>
    </source>
</evidence>
<dbReference type="EMBL" id="JABDYF010000001">
    <property type="protein sequence ID" value="MBX5088452.1"/>
    <property type="molecule type" value="Genomic_DNA"/>
</dbReference>
<dbReference type="InterPro" id="IPR027396">
    <property type="entry name" value="DsrEFH-like"/>
</dbReference>
<feature type="chain" id="PRO_5046111815" evidence="2">
    <location>
        <begin position="35"/>
        <end position="270"/>
    </location>
</feature>
<evidence type="ECO:0000256" key="2">
    <source>
        <dbReference type="SAM" id="SignalP"/>
    </source>
</evidence>
<comment type="caution">
    <text evidence="3">The sequence shown here is derived from an EMBL/GenBank/DDBJ whole genome shotgun (WGS) entry which is preliminary data.</text>
</comment>
<feature type="signal peptide" evidence="2">
    <location>
        <begin position="1"/>
        <end position="34"/>
    </location>
</feature>
<proteinExistence type="predicted"/>
<organism evidence="3 4">
    <name type="scientific">Rhizobium lentis</name>
    <dbReference type="NCBI Taxonomy" id="1138194"/>
    <lineage>
        <taxon>Bacteria</taxon>
        <taxon>Pseudomonadati</taxon>
        <taxon>Pseudomonadota</taxon>
        <taxon>Alphaproteobacteria</taxon>
        <taxon>Hyphomicrobiales</taxon>
        <taxon>Rhizobiaceae</taxon>
        <taxon>Rhizobium/Agrobacterium group</taxon>
        <taxon>Rhizobium</taxon>
    </lineage>
</organism>
<sequence>MFSGITSSTDRRSALKLFLAAPAALSIVGATASAAQTQGSPAAVSEPTSKSSLLATLQERLASLPRKRNFSTVPFLVDRPELWDKEASEALLAYTGRSIQVWEITDLAGPWLNLMREAMNGQVFAHGHPDFLPVGAVHGLAHLALFNQDMWDKYDLAESTNGQLDKNKLVDQKPGTSPADDRQDVNGFYGPGNNNIASLQQRGAVFVACHDSIHAIARGLAAKKAGPGKGADEIAADLTNNLVPDVVLVPSVVAYIAELQRVGFTYAKAS</sequence>
<keyword evidence="2" id="KW-0732">Signal</keyword>
<dbReference type="RefSeq" id="WP_221118603.1">
    <property type="nucleotide sequence ID" value="NZ_JABDXZ010000005.1"/>
</dbReference>
<reference evidence="3 4" key="1">
    <citation type="submission" date="2020-04" db="EMBL/GenBank/DDBJ databases">
        <title>Global-level population genomics: horizontal gene transfer, symbiosis and evolution in Rhizobia.</title>
        <authorList>
            <person name="Gai Y."/>
        </authorList>
    </citation>
    <scope>NUCLEOTIDE SEQUENCE [LARGE SCALE GENOMIC DNA]</scope>
    <source>
        <strain evidence="3 4">BLR33</strain>
    </source>
</reference>
<dbReference type="Gene3D" id="3.40.1260.10">
    <property type="entry name" value="DsrEFH-like"/>
    <property type="match status" value="1"/>
</dbReference>
<feature type="region of interest" description="Disordered" evidence="1">
    <location>
        <begin position="165"/>
        <end position="187"/>
    </location>
</feature>
<dbReference type="PROSITE" id="PS51318">
    <property type="entry name" value="TAT"/>
    <property type="match status" value="1"/>
</dbReference>
<name>A0ABS7I9E2_9HYPH</name>
<protein>
    <submittedName>
        <fullName evidence="3">Transcriptional initiation protein Tat</fullName>
    </submittedName>
</protein>
<dbReference type="Proteomes" id="UP000770629">
    <property type="component" value="Unassembled WGS sequence"/>
</dbReference>
<keyword evidence="4" id="KW-1185">Reference proteome</keyword>
<evidence type="ECO:0000313" key="4">
    <source>
        <dbReference type="Proteomes" id="UP000770629"/>
    </source>
</evidence>
<dbReference type="InterPro" id="IPR006311">
    <property type="entry name" value="TAT_signal"/>
</dbReference>
<evidence type="ECO:0000256" key="1">
    <source>
        <dbReference type="SAM" id="MobiDB-lite"/>
    </source>
</evidence>